<reference evidence="2" key="1">
    <citation type="submission" date="2022-11" db="UniProtKB">
        <authorList>
            <consortium name="WormBaseParasite"/>
        </authorList>
    </citation>
    <scope>IDENTIFICATION</scope>
</reference>
<evidence type="ECO:0000313" key="1">
    <source>
        <dbReference type="Proteomes" id="UP000887574"/>
    </source>
</evidence>
<name>A0A915EIA2_9BILA</name>
<evidence type="ECO:0000313" key="2">
    <source>
        <dbReference type="WBParaSite" id="jg6292"/>
    </source>
</evidence>
<keyword evidence="1" id="KW-1185">Reference proteome</keyword>
<organism evidence="1 2">
    <name type="scientific">Ditylenchus dipsaci</name>
    <dbReference type="NCBI Taxonomy" id="166011"/>
    <lineage>
        <taxon>Eukaryota</taxon>
        <taxon>Metazoa</taxon>
        <taxon>Ecdysozoa</taxon>
        <taxon>Nematoda</taxon>
        <taxon>Chromadorea</taxon>
        <taxon>Rhabditida</taxon>
        <taxon>Tylenchina</taxon>
        <taxon>Tylenchomorpha</taxon>
        <taxon>Sphaerularioidea</taxon>
        <taxon>Anguinidae</taxon>
        <taxon>Anguininae</taxon>
        <taxon>Ditylenchus</taxon>
    </lineage>
</organism>
<proteinExistence type="predicted"/>
<dbReference type="WBParaSite" id="jg6292">
    <property type="protein sequence ID" value="jg6292"/>
    <property type="gene ID" value="jg6292"/>
</dbReference>
<dbReference type="Proteomes" id="UP000887574">
    <property type="component" value="Unplaced"/>
</dbReference>
<accession>A0A915EIA2</accession>
<protein>
    <submittedName>
        <fullName evidence="2">BED-type domain-containing protein</fullName>
    </submittedName>
</protein>
<dbReference type="AlphaFoldDB" id="A0A915EIA2"/>
<sequence length="79" mass="9001">MFYDPAGSVSWQEASLELAIFDECEEEINGKAVAVAHCKFCTQRYRDNATKMTKHFICQNIGQEARKTINMLAGIKQDR</sequence>